<feature type="compositionally biased region" description="Polar residues" evidence="1">
    <location>
        <begin position="205"/>
        <end position="225"/>
    </location>
</feature>
<gene>
    <name evidence="2" type="ORF">Anas_13498</name>
</gene>
<feature type="non-terminal residue" evidence="2">
    <location>
        <position position="1"/>
    </location>
</feature>
<comment type="caution">
    <text evidence="2">The sequence shown here is derived from an EMBL/GenBank/DDBJ whole genome shotgun (WGS) entry which is preliminary data.</text>
</comment>
<proteinExistence type="predicted"/>
<accession>A0A5N5T7W6</accession>
<dbReference type="CDD" id="cd00037">
    <property type="entry name" value="CLECT"/>
    <property type="match status" value="1"/>
</dbReference>
<evidence type="ECO:0008006" key="4">
    <source>
        <dbReference type="Google" id="ProtNLM"/>
    </source>
</evidence>
<feature type="region of interest" description="Disordered" evidence="1">
    <location>
        <begin position="202"/>
        <end position="233"/>
    </location>
</feature>
<reference evidence="2 3" key="1">
    <citation type="journal article" date="2019" name="PLoS Biol.">
        <title>Sex chromosomes control vertical transmission of feminizing Wolbachia symbionts in an isopod.</title>
        <authorList>
            <person name="Becking T."/>
            <person name="Chebbi M.A."/>
            <person name="Giraud I."/>
            <person name="Moumen B."/>
            <person name="Laverre T."/>
            <person name="Caubet Y."/>
            <person name="Peccoud J."/>
            <person name="Gilbert C."/>
            <person name="Cordaux R."/>
        </authorList>
    </citation>
    <scope>NUCLEOTIDE SEQUENCE [LARGE SCALE GENOMIC DNA]</scope>
    <source>
        <strain evidence="2">ANa2</strain>
        <tissue evidence="2">Whole body excluding digestive tract and cuticle</tissue>
    </source>
</reference>
<protein>
    <recommendedName>
        <fullName evidence="4">C-type lectin domain-containing protein</fullName>
    </recommendedName>
</protein>
<dbReference type="SUPFAM" id="SSF56436">
    <property type="entry name" value="C-type lectin-like"/>
    <property type="match status" value="1"/>
</dbReference>
<dbReference type="Proteomes" id="UP000326759">
    <property type="component" value="Unassembled WGS sequence"/>
</dbReference>
<dbReference type="InterPro" id="IPR016187">
    <property type="entry name" value="CTDL_fold"/>
</dbReference>
<dbReference type="AlphaFoldDB" id="A0A5N5T7W6"/>
<evidence type="ECO:0000313" key="2">
    <source>
        <dbReference type="EMBL" id="KAB7502686.1"/>
    </source>
</evidence>
<evidence type="ECO:0000313" key="3">
    <source>
        <dbReference type="Proteomes" id="UP000326759"/>
    </source>
</evidence>
<name>A0A5N5T7W6_9CRUS</name>
<dbReference type="EMBL" id="SEYY01006962">
    <property type="protein sequence ID" value="KAB7502686.1"/>
    <property type="molecule type" value="Genomic_DNA"/>
</dbReference>
<organism evidence="2 3">
    <name type="scientific">Armadillidium nasatum</name>
    <dbReference type="NCBI Taxonomy" id="96803"/>
    <lineage>
        <taxon>Eukaryota</taxon>
        <taxon>Metazoa</taxon>
        <taxon>Ecdysozoa</taxon>
        <taxon>Arthropoda</taxon>
        <taxon>Crustacea</taxon>
        <taxon>Multicrustacea</taxon>
        <taxon>Malacostraca</taxon>
        <taxon>Eumalacostraca</taxon>
        <taxon>Peracarida</taxon>
        <taxon>Isopoda</taxon>
        <taxon>Oniscidea</taxon>
        <taxon>Crinocheta</taxon>
        <taxon>Armadillidiidae</taxon>
        <taxon>Armadillidium</taxon>
    </lineage>
</organism>
<evidence type="ECO:0000256" key="1">
    <source>
        <dbReference type="SAM" id="MobiDB-lite"/>
    </source>
</evidence>
<keyword evidence="3" id="KW-1185">Reference proteome</keyword>
<sequence>IREKCISSLTSPFPNGNSECWFKFEAISSNWTRANQLCQNHGGELSTYQNLVTANLTKGNVKAFWISDEGLNNTEDMAKNIVDDLRGLEKSSDSKLLSLENIVEDEKPLLKGLNLSEVSIDIRSLPNLEIIDENIDRNIYVSNMKITHDKVRHSSSLVDTLSDGRRVVNKRSADDFSPLSKPQDAVRLNDILLLQETLEEKENQTSEFGSAMSDSSTLRSGSMSLLSFHESKG</sequence>